<dbReference type="GO" id="GO:0003677">
    <property type="term" value="F:DNA binding"/>
    <property type="evidence" value="ECO:0007669"/>
    <property type="project" value="InterPro"/>
</dbReference>
<feature type="compositionally biased region" description="Basic and acidic residues" evidence="11">
    <location>
        <begin position="205"/>
        <end position="215"/>
    </location>
</feature>
<evidence type="ECO:0000256" key="7">
    <source>
        <dbReference type="ARBA" id="ARBA00022833"/>
    </source>
</evidence>
<feature type="region of interest" description="Disordered" evidence="11">
    <location>
        <begin position="472"/>
        <end position="513"/>
    </location>
</feature>
<dbReference type="GO" id="GO:0070212">
    <property type="term" value="P:protein poly-ADP-ribosylation"/>
    <property type="evidence" value="ECO:0007669"/>
    <property type="project" value="TreeGrafter"/>
</dbReference>
<dbReference type="InterPro" id="IPR049296">
    <property type="entry name" value="PARP1-like_PADR1_N"/>
</dbReference>
<evidence type="ECO:0000256" key="11">
    <source>
        <dbReference type="SAM" id="MobiDB-lite"/>
    </source>
</evidence>
<dbReference type="SUPFAM" id="SSF57716">
    <property type="entry name" value="Glucocorticoid receptor-like (DNA-binding domain)"/>
    <property type="match status" value="1"/>
</dbReference>
<dbReference type="SMART" id="SM01335">
    <property type="entry name" value="PADR1"/>
    <property type="match status" value="1"/>
</dbReference>
<evidence type="ECO:0000256" key="9">
    <source>
        <dbReference type="ARBA" id="ARBA00023242"/>
    </source>
</evidence>
<sequence length="604" mass="67152">METDYKYQAEYAKSNRSSCRSCKNTISMGSLRMGTLVQSHTFDGKMTLWFHYSCFFKKSKVLQTADIKNFDGLKFEDQEKIRAEINSEKFDLTNFGVKPNADLSNKCSYCSKMIKDPFFVDGKSRELGTSYHAKCFMKKYPGTEFSKISGLSKLKAQEKFDLLDAVANVRPDQKPSTSKPSKKRGAEDSENSENVAPSKKSKLSKTTDDSTKEALRKQSEKLWHLRSKLEAEVSKNALIGLLEFNDQHVPTGLASLLDAVVDGMLFGALLPCPECKSGALTYENGSYRCKGMASQWARCTYSTMEPKRRAFKVPKQYHDVELLRTYKYKPRVRLFAGDAATGGGQFDKKAPLAGLHFLLDRGPFHNDLTQRDLAASIKKLGGSLLATVTRGGVFVTTPVEDTETKLAARARGLAMRPLCSTYLDKLAKAKTSAEVQQLIDQNPMAAAWRDADSSAVCDFGVVRFDCNAAGRNRAGDGEDAREGRSRGRSRLGIGRSRERCQGRRRSTALRRPRYGGSGEGLQLLLPVASSTLRREPPEALVVSIVGPHWHRHRRQQGGAIPQCPRRAEFVQGPLRGEDWKRLGHDQAGLQEGALPLLPSRDGLR</sequence>
<dbReference type="GO" id="GO:0008270">
    <property type="term" value="F:zinc ion binding"/>
    <property type="evidence" value="ECO:0007669"/>
    <property type="project" value="UniProtKB-KW"/>
</dbReference>
<protein>
    <recommendedName>
        <fullName evidence="2">NAD(+) ADP-ribosyltransferase</fullName>
        <ecNumber evidence="2">2.4.2.30</ecNumber>
    </recommendedName>
</protein>
<dbReference type="GO" id="GO:1990404">
    <property type="term" value="F:NAD+-protein mono-ADP-ribosyltransferase activity"/>
    <property type="evidence" value="ECO:0007669"/>
    <property type="project" value="TreeGrafter"/>
</dbReference>
<evidence type="ECO:0000256" key="10">
    <source>
        <dbReference type="ARBA" id="ARBA00033987"/>
    </source>
</evidence>
<dbReference type="EC" id="2.4.2.30" evidence="2"/>
<dbReference type="InterPro" id="IPR036957">
    <property type="entry name" value="Znf_PARP_sf"/>
</dbReference>
<keyword evidence="9" id="KW-0539">Nucleus</keyword>
<evidence type="ECO:0000256" key="8">
    <source>
        <dbReference type="ARBA" id="ARBA00023027"/>
    </source>
</evidence>
<evidence type="ECO:0000259" key="12">
    <source>
        <dbReference type="PROSITE" id="PS50064"/>
    </source>
</evidence>
<organism evidence="13">
    <name type="scientific">Mesocestoides corti</name>
    <name type="common">Flatworm</name>
    <dbReference type="NCBI Taxonomy" id="53468"/>
    <lineage>
        <taxon>Eukaryota</taxon>
        <taxon>Metazoa</taxon>
        <taxon>Spiralia</taxon>
        <taxon>Lophotrochozoa</taxon>
        <taxon>Platyhelminthes</taxon>
        <taxon>Cestoda</taxon>
        <taxon>Eucestoda</taxon>
        <taxon>Cyclophyllidea</taxon>
        <taxon>Mesocestoididae</taxon>
        <taxon>Mesocestoides</taxon>
    </lineage>
</organism>
<dbReference type="InterPro" id="IPR012982">
    <property type="entry name" value="PARP1-like_PADR1_Zn_ribbon"/>
</dbReference>
<feature type="compositionally biased region" description="Basic and acidic residues" evidence="11">
    <location>
        <begin position="473"/>
        <end position="485"/>
    </location>
</feature>
<evidence type="ECO:0000256" key="4">
    <source>
        <dbReference type="ARBA" id="ARBA00022679"/>
    </source>
</evidence>
<keyword evidence="3" id="KW-0328">Glycosyltransferase</keyword>
<feature type="region of interest" description="Disordered" evidence="11">
    <location>
        <begin position="167"/>
        <end position="215"/>
    </location>
</feature>
<dbReference type="InterPro" id="IPR038650">
    <property type="entry name" value="PADR1_C_dom_sf"/>
</dbReference>
<dbReference type="PROSITE" id="PS52007">
    <property type="entry name" value="PADR1"/>
    <property type="match status" value="1"/>
</dbReference>
<accession>A0A5K3FBL5</accession>
<keyword evidence="6" id="KW-0863">Zinc-finger</keyword>
<evidence type="ECO:0000256" key="6">
    <source>
        <dbReference type="ARBA" id="ARBA00022771"/>
    </source>
</evidence>
<dbReference type="InterPro" id="IPR050800">
    <property type="entry name" value="ARTD/PARP"/>
</dbReference>
<reference evidence="13 14" key="1">
    <citation type="submission" date="2019-11" db="UniProtKB">
        <authorList>
            <consortium name="WormBaseParasite"/>
        </authorList>
    </citation>
    <scope>IDENTIFICATION</scope>
</reference>
<name>A0A5K3FBL5_MESCO</name>
<dbReference type="GO" id="GO:0005730">
    <property type="term" value="C:nucleolus"/>
    <property type="evidence" value="ECO:0007669"/>
    <property type="project" value="TreeGrafter"/>
</dbReference>
<feature type="compositionally biased region" description="Basic residues" evidence="11">
    <location>
        <begin position="502"/>
        <end position="513"/>
    </location>
</feature>
<keyword evidence="7" id="KW-0862">Zinc</keyword>
<dbReference type="WBParaSite" id="MCU_007114-RG">
    <property type="protein sequence ID" value="MCU_007114-RG"/>
    <property type="gene ID" value="MCU_007114"/>
</dbReference>
<dbReference type="Gene3D" id="3.30.1740.10">
    <property type="entry name" value="Zinc finger, PARP-type"/>
    <property type="match status" value="1"/>
</dbReference>
<evidence type="ECO:0000256" key="1">
    <source>
        <dbReference type="ARBA" id="ARBA00004123"/>
    </source>
</evidence>
<dbReference type="WBParaSite" id="MCU_007114-RB">
    <property type="protein sequence ID" value="MCU_007114-RB"/>
    <property type="gene ID" value="MCU_007114"/>
</dbReference>
<dbReference type="GO" id="GO:0006302">
    <property type="term" value="P:double-strand break repair"/>
    <property type="evidence" value="ECO:0007669"/>
    <property type="project" value="TreeGrafter"/>
</dbReference>
<comment type="subcellular location">
    <subcellularLocation>
        <location evidence="1">Nucleus</location>
    </subcellularLocation>
</comment>
<feature type="domain" description="PARP-type" evidence="12">
    <location>
        <begin position="7"/>
        <end position="89"/>
    </location>
</feature>
<dbReference type="PANTHER" id="PTHR10459">
    <property type="entry name" value="DNA LIGASE"/>
    <property type="match status" value="1"/>
</dbReference>
<evidence type="ECO:0000256" key="5">
    <source>
        <dbReference type="ARBA" id="ARBA00022723"/>
    </source>
</evidence>
<dbReference type="GO" id="GO:0003950">
    <property type="term" value="F:NAD+ poly-ADP-ribosyltransferase activity"/>
    <property type="evidence" value="ECO:0007669"/>
    <property type="project" value="UniProtKB-EC"/>
</dbReference>
<dbReference type="InterPro" id="IPR001510">
    <property type="entry name" value="Znf_PARP"/>
</dbReference>
<evidence type="ECO:0000256" key="3">
    <source>
        <dbReference type="ARBA" id="ARBA00022676"/>
    </source>
</evidence>
<evidence type="ECO:0000313" key="13">
    <source>
        <dbReference type="WBParaSite" id="MCU_007114-RB"/>
    </source>
</evidence>
<dbReference type="Pfam" id="PF08063">
    <property type="entry name" value="Zn_ribbon_PADR1"/>
    <property type="match status" value="1"/>
</dbReference>
<dbReference type="PROSITE" id="PS50064">
    <property type="entry name" value="ZF_PARP_2"/>
    <property type="match status" value="1"/>
</dbReference>
<evidence type="ECO:0000313" key="14">
    <source>
        <dbReference type="WBParaSite" id="MCU_007114-RG"/>
    </source>
</evidence>
<keyword evidence="4" id="KW-0808">Transferase</keyword>
<dbReference type="Gene3D" id="2.20.25.630">
    <property type="match status" value="1"/>
</dbReference>
<keyword evidence="8" id="KW-0520">NAD</keyword>
<evidence type="ECO:0000256" key="2">
    <source>
        <dbReference type="ARBA" id="ARBA00012020"/>
    </source>
</evidence>
<dbReference type="SMART" id="SM01336">
    <property type="entry name" value="zf-PARP"/>
    <property type="match status" value="1"/>
</dbReference>
<dbReference type="AlphaFoldDB" id="A0A5K3FBL5"/>
<comment type="catalytic activity">
    <reaction evidence="10">
        <text>NAD(+) + (ADP-D-ribosyl)n-acceptor = nicotinamide + (ADP-D-ribosyl)n+1-acceptor + H(+).</text>
        <dbReference type="EC" id="2.4.2.30"/>
    </reaction>
</comment>
<dbReference type="Pfam" id="PF00645">
    <property type="entry name" value="zf-PARP"/>
    <property type="match status" value="1"/>
</dbReference>
<keyword evidence="5" id="KW-0479">Metal-binding</keyword>
<proteinExistence type="predicted"/>
<dbReference type="PANTHER" id="PTHR10459:SF60">
    <property type="entry name" value="POLY [ADP-RIBOSE] POLYMERASE 2"/>
    <property type="match status" value="1"/>
</dbReference>
<dbReference type="Pfam" id="PF21728">
    <property type="entry name" value="PADR1_N"/>
    <property type="match status" value="1"/>
</dbReference>
<dbReference type="Gene3D" id="1.10.20.130">
    <property type="match status" value="1"/>
</dbReference>